<dbReference type="InterPro" id="IPR015943">
    <property type="entry name" value="WD40/YVTN_repeat-like_dom_sf"/>
</dbReference>
<dbReference type="RefSeq" id="WP_179754848.1">
    <property type="nucleotide sequence ID" value="NZ_JACCBU010000001.1"/>
</dbReference>
<accession>A0A7Y9IAS3</accession>
<reference evidence="2 3" key="1">
    <citation type="submission" date="2020-07" db="EMBL/GenBank/DDBJ databases">
        <title>Sequencing the genomes of 1000 actinobacteria strains.</title>
        <authorList>
            <person name="Klenk H.-P."/>
        </authorList>
    </citation>
    <scope>NUCLEOTIDE SEQUENCE [LARGE SCALE GENOMIC DNA]</scope>
    <source>
        <strain evidence="2 3">DSM 22083</strain>
    </source>
</reference>
<dbReference type="PANTHER" id="PTHR35399">
    <property type="entry name" value="SLR8030 PROTEIN"/>
    <property type="match status" value="1"/>
</dbReference>
<evidence type="ECO:0000313" key="3">
    <source>
        <dbReference type="Proteomes" id="UP000569914"/>
    </source>
</evidence>
<keyword evidence="3" id="KW-1185">Reference proteome</keyword>
<evidence type="ECO:0000313" key="2">
    <source>
        <dbReference type="EMBL" id="NYE73392.1"/>
    </source>
</evidence>
<dbReference type="PROSITE" id="PS51318">
    <property type="entry name" value="TAT"/>
    <property type="match status" value="1"/>
</dbReference>
<dbReference type="Pfam" id="PF05787">
    <property type="entry name" value="PhoX"/>
    <property type="match status" value="1"/>
</dbReference>
<dbReference type="AlphaFoldDB" id="A0A7Y9IAS3"/>
<proteinExistence type="predicted"/>
<dbReference type="InterPro" id="IPR008557">
    <property type="entry name" value="PhoX"/>
</dbReference>
<dbReference type="SUPFAM" id="SSF63829">
    <property type="entry name" value="Calcium-dependent phosphotriesterase"/>
    <property type="match status" value="1"/>
</dbReference>
<protein>
    <recommendedName>
        <fullName evidence="4">Phosphatase</fullName>
    </recommendedName>
</protein>
<dbReference type="PANTHER" id="PTHR35399:SF2">
    <property type="entry name" value="DUF839 DOMAIN-CONTAINING PROTEIN"/>
    <property type="match status" value="1"/>
</dbReference>
<dbReference type="Gene3D" id="2.130.10.10">
    <property type="entry name" value="YVTN repeat-like/Quinoprotein amine dehydrogenase"/>
    <property type="match status" value="1"/>
</dbReference>
<dbReference type="InterPro" id="IPR006311">
    <property type="entry name" value="TAT_signal"/>
</dbReference>
<evidence type="ECO:0008006" key="4">
    <source>
        <dbReference type="Google" id="ProtNLM"/>
    </source>
</evidence>
<evidence type="ECO:0000256" key="1">
    <source>
        <dbReference type="SAM" id="MobiDB-lite"/>
    </source>
</evidence>
<name>A0A7Y9IAS3_9ACTN</name>
<comment type="caution">
    <text evidence="2">The sequence shown here is derived from an EMBL/GenBank/DDBJ whole genome shotgun (WGS) entry which is preliminary data.</text>
</comment>
<sequence length="697" mass="74716">MARTPGPSRSLATCRHRCGLACARTAPNRSGNTPFGDLVRAEVSRRGLLGGALGALVIGAGAACTAVPSAPRDSAPATPTAASPGPSLAPLAFEPVPPNRDDAVRVPDGYRQRVLIRWGDPVLPGAPEFDHERQTAAAQRQQFGYNNDYLTVVPLPDPERADDHGRRGLLVVNHEYTNEELIFRRYDDKAPTAAQIGVAMAAHGMSVVELERVGDTGEWRLVRSGALPYNRRITVETPLEFTGPAAGSALLRTAADPDGRRVLGTLSNCSGGVTPWGTVLSGEENFDHYFVGGDEAPAAAKPALDRYGFHTKRRHPPGSRHWDTADERFDLAQHPNEANRFGWIVELDPYDSESVPRKRTALGRFKHEGATIVVAGDGRVVAYLGDDERFEYLYKFVSEERLQTGDSADDRRHNRGLLDRGTLYAAEFGFTSAGEIDGAGALPDDGAFNGSGRWLPLAQGELSMIDGMALDEVLVHTRLAADRAGATPLDRPEDVAIHPRDHRVYVSLSNNDYRGAVGRPAADEANPRHDNKHGHVLELIETGGDPAADTFAWSLPIVCGDPDDPATYFAGFDKTSVSPISCPDNLTFDADGNLWISTDGNAVTGPGGDPYNDGLFAVPVDGPERGRVRQFLSVPIGAEQASAYLTPDQRTALVSVQHPGEVGGATADRPASTWPDGDLARPAVVVVWRAGDGLLGR</sequence>
<feature type="region of interest" description="Disordered" evidence="1">
    <location>
        <begin position="67"/>
        <end position="88"/>
    </location>
</feature>
<dbReference type="EMBL" id="JACCBU010000001">
    <property type="protein sequence ID" value="NYE73392.1"/>
    <property type="molecule type" value="Genomic_DNA"/>
</dbReference>
<gene>
    <name evidence="2" type="ORF">BKA15_004721</name>
</gene>
<organism evidence="2 3">
    <name type="scientific">Microlunatus parietis</name>
    <dbReference type="NCBI Taxonomy" id="682979"/>
    <lineage>
        <taxon>Bacteria</taxon>
        <taxon>Bacillati</taxon>
        <taxon>Actinomycetota</taxon>
        <taxon>Actinomycetes</taxon>
        <taxon>Propionibacteriales</taxon>
        <taxon>Propionibacteriaceae</taxon>
        <taxon>Microlunatus</taxon>
    </lineage>
</organism>
<dbReference type="Proteomes" id="UP000569914">
    <property type="component" value="Unassembled WGS sequence"/>
</dbReference>